<sequence length="41" mass="4707">MAQSFQNEIPKARINIGKKTMEEVAAIKNIGTYFDRAEYTE</sequence>
<dbReference type="Proteomes" id="UP000018957">
    <property type="component" value="Unassembled WGS sequence"/>
</dbReference>
<keyword evidence="2" id="KW-1185">Reference proteome</keyword>
<organism evidence="1 2">
    <name type="scientific">Photorhabdus khanii NC19</name>
    <dbReference type="NCBI Taxonomy" id="1004151"/>
    <lineage>
        <taxon>Bacteria</taxon>
        <taxon>Pseudomonadati</taxon>
        <taxon>Pseudomonadota</taxon>
        <taxon>Gammaproteobacteria</taxon>
        <taxon>Enterobacterales</taxon>
        <taxon>Morganellaceae</taxon>
        <taxon>Photorhabdus</taxon>
    </lineage>
</organism>
<dbReference type="AlphaFoldDB" id="W3VF25"/>
<gene>
    <name evidence="1" type="ORF">PTE_00800</name>
</gene>
<evidence type="ECO:0000313" key="2">
    <source>
        <dbReference type="Proteomes" id="UP000018957"/>
    </source>
</evidence>
<evidence type="ECO:0000313" key="1">
    <source>
        <dbReference type="EMBL" id="ETS33624.1"/>
    </source>
</evidence>
<reference evidence="1 2" key="1">
    <citation type="submission" date="2013-11" db="EMBL/GenBank/DDBJ databases">
        <title>Elucidation of the Photorhabdus temperata genome and generation of transposon mutant library to identify motility mutants.</title>
        <authorList>
            <person name="Hurst S.G.IV."/>
            <person name="Micheals B."/>
            <person name="Abebe-Akele F."/>
            <person name="Rowedder H."/>
            <person name="Bullock H."/>
            <person name="Jackobeck R."/>
            <person name="Janicki E."/>
            <person name="Tisa L.S."/>
        </authorList>
    </citation>
    <scope>NUCLEOTIDE SEQUENCE [LARGE SCALE GENOMIC DNA]</scope>
    <source>
        <strain evidence="1 2">NC19</strain>
    </source>
</reference>
<name>W3VF25_9GAMM</name>
<protein>
    <submittedName>
        <fullName evidence="1">Uncharacterized protein</fullName>
    </submittedName>
</protein>
<comment type="caution">
    <text evidence="1">The sequence shown here is derived from an EMBL/GenBank/DDBJ whole genome shotgun (WGS) entry which is preliminary data.</text>
</comment>
<dbReference type="PATRIC" id="fig|1004151.3.peg.857"/>
<dbReference type="EMBL" id="AYSJ01000002">
    <property type="protein sequence ID" value="ETS33624.1"/>
    <property type="molecule type" value="Genomic_DNA"/>
</dbReference>
<accession>W3VF25</accession>
<dbReference type="RefSeq" id="WP_274534084.1">
    <property type="nucleotide sequence ID" value="NZ_AYSJ01000002.1"/>
</dbReference>
<proteinExistence type="predicted"/>